<dbReference type="InterPro" id="IPR029479">
    <property type="entry name" value="Nitroreductase"/>
</dbReference>
<dbReference type="CDD" id="cd02136">
    <property type="entry name" value="PnbA_NfnB-like"/>
    <property type="match status" value="1"/>
</dbReference>
<dbReference type="InterPro" id="IPR000415">
    <property type="entry name" value="Nitroreductase-like"/>
</dbReference>
<organism evidence="4 5">
    <name type="scientific">Inconstantimicrobium porci</name>
    <dbReference type="NCBI Taxonomy" id="2652291"/>
    <lineage>
        <taxon>Bacteria</taxon>
        <taxon>Bacillati</taxon>
        <taxon>Bacillota</taxon>
        <taxon>Clostridia</taxon>
        <taxon>Eubacteriales</taxon>
        <taxon>Clostridiaceae</taxon>
        <taxon>Inconstantimicrobium</taxon>
    </lineage>
</organism>
<dbReference type="PANTHER" id="PTHR43673">
    <property type="entry name" value="NAD(P)H NITROREDUCTASE YDGI-RELATED"/>
    <property type="match status" value="1"/>
</dbReference>
<name>A0A7X2N0C5_9CLOT</name>
<dbReference type="EMBL" id="VULX01000029">
    <property type="protein sequence ID" value="MSR92383.1"/>
    <property type="molecule type" value="Genomic_DNA"/>
</dbReference>
<evidence type="ECO:0000259" key="3">
    <source>
        <dbReference type="Pfam" id="PF00881"/>
    </source>
</evidence>
<evidence type="ECO:0000313" key="4">
    <source>
        <dbReference type="EMBL" id="MSR92383.1"/>
    </source>
</evidence>
<reference evidence="4 5" key="1">
    <citation type="submission" date="2019-08" db="EMBL/GenBank/DDBJ databases">
        <title>In-depth cultivation of the pig gut microbiome towards novel bacterial diversity and tailored functional studies.</title>
        <authorList>
            <person name="Wylensek D."/>
            <person name="Hitch T.C.A."/>
            <person name="Clavel T."/>
        </authorList>
    </citation>
    <scope>NUCLEOTIDE SEQUENCE [LARGE SCALE GENOMIC DNA]</scope>
    <source>
        <strain evidence="4 5">WCA-383-APC-5B</strain>
    </source>
</reference>
<evidence type="ECO:0000256" key="1">
    <source>
        <dbReference type="ARBA" id="ARBA00007118"/>
    </source>
</evidence>
<dbReference type="PANTHER" id="PTHR43673:SF10">
    <property type="entry name" value="NADH DEHYDROGENASE_NAD(P)H NITROREDUCTASE XCC3605-RELATED"/>
    <property type="match status" value="1"/>
</dbReference>
<dbReference type="Proteomes" id="UP000460287">
    <property type="component" value="Unassembled WGS sequence"/>
</dbReference>
<dbReference type="GO" id="GO:0016491">
    <property type="term" value="F:oxidoreductase activity"/>
    <property type="evidence" value="ECO:0007669"/>
    <property type="project" value="UniProtKB-KW"/>
</dbReference>
<dbReference type="Gene3D" id="3.40.109.10">
    <property type="entry name" value="NADH Oxidase"/>
    <property type="match status" value="1"/>
</dbReference>
<dbReference type="RefSeq" id="WP_154532279.1">
    <property type="nucleotide sequence ID" value="NZ_JAQXTV010000189.1"/>
</dbReference>
<comment type="caution">
    <text evidence="4">The sequence shown here is derived from an EMBL/GenBank/DDBJ whole genome shotgun (WGS) entry which is preliminary data.</text>
</comment>
<proteinExistence type="inferred from homology"/>
<feature type="domain" description="Nitroreductase" evidence="3">
    <location>
        <begin position="8"/>
        <end position="63"/>
    </location>
</feature>
<feature type="domain" description="Nitroreductase" evidence="3">
    <location>
        <begin position="71"/>
        <end position="152"/>
    </location>
</feature>
<protein>
    <submittedName>
        <fullName evidence="4">Nitroreductase family protein</fullName>
    </submittedName>
</protein>
<evidence type="ECO:0000313" key="5">
    <source>
        <dbReference type="Proteomes" id="UP000460287"/>
    </source>
</evidence>
<keyword evidence="5" id="KW-1185">Reference proteome</keyword>
<keyword evidence="2" id="KW-0560">Oxidoreductase</keyword>
<sequence length="171" mass="18928">MKETLEDLKTRRSCRNYRNEQIKDEELNAVLEAGTYAPTGMGMQSPKMVVVQDKETVAKLSKMNGAVMGSSNDPFYGAPTVVIVFADKNRGTYLEDGSLVMGNLLNAAHAVGLGSCWIHRAKEVFETEEGKELMKKWGITDNYVGIGNCILGYAEEFVPAKPRKADYIVRV</sequence>
<evidence type="ECO:0000256" key="2">
    <source>
        <dbReference type="ARBA" id="ARBA00023002"/>
    </source>
</evidence>
<comment type="similarity">
    <text evidence="1">Belongs to the nitroreductase family.</text>
</comment>
<dbReference type="Pfam" id="PF00881">
    <property type="entry name" value="Nitroreductase"/>
    <property type="match status" value="2"/>
</dbReference>
<dbReference type="SUPFAM" id="SSF55469">
    <property type="entry name" value="FMN-dependent nitroreductase-like"/>
    <property type="match status" value="1"/>
</dbReference>
<accession>A0A7X2N0C5</accession>
<dbReference type="AlphaFoldDB" id="A0A7X2N0C5"/>
<gene>
    <name evidence="4" type="ORF">FYJ33_13525</name>
</gene>